<organism evidence="2 3">
    <name type="scientific">Channa argus</name>
    <name type="common">Northern snakehead</name>
    <name type="synonym">Ophicephalus argus</name>
    <dbReference type="NCBI Taxonomy" id="215402"/>
    <lineage>
        <taxon>Eukaryota</taxon>
        <taxon>Metazoa</taxon>
        <taxon>Chordata</taxon>
        <taxon>Craniata</taxon>
        <taxon>Vertebrata</taxon>
        <taxon>Euteleostomi</taxon>
        <taxon>Actinopterygii</taxon>
        <taxon>Neopterygii</taxon>
        <taxon>Teleostei</taxon>
        <taxon>Neoteleostei</taxon>
        <taxon>Acanthomorphata</taxon>
        <taxon>Anabantaria</taxon>
        <taxon>Anabantiformes</taxon>
        <taxon>Channoidei</taxon>
        <taxon>Channidae</taxon>
        <taxon>Channa</taxon>
    </lineage>
</organism>
<evidence type="ECO:0000313" key="2">
    <source>
        <dbReference type="EMBL" id="KAF3704199.1"/>
    </source>
</evidence>
<evidence type="ECO:0000256" key="1">
    <source>
        <dbReference type="SAM" id="MobiDB-lite"/>
    </source>
</evidence>
<protein>
    <submittedName>
        <fullName evidence="2">Uncharacterized protein</fullName>
    </submittedName>
</protein>
<evidence type="ECO:0000313" key="3">
    <source>
        <dbReference type="Proteomes" id="UP000503349"/>
    </source>
</evidence>
<reference evidence="2 3" key="1">
    <citation type="submission" date="2019-02" db="EMBL/GenBank/DDBJ databases">
        <title>Opniocepnalus argus genome.</title>
        <authorList>
            <person name="Zhou C."/>
            <person name="Xiao S."/>
        </authorList>
    </citation>
    <scope>NUCLEOTIDE SEQUENCE [LARGE SCALE GENOMIC DNA]</scope>
    <source>
        <strain evidence="2">OARG1902GOOAL</strain>
        <tissue evidence="2">Muscle</tissue>
    </source>
</reference>
<sequence>MTAREREKSYKLQKGREEVVLVVVVGINIENSDEERESLHFQEDGVRLNSRPRSTGSKFSSGQRSIDKKATLTQEHRCPHESKLGAAKG</sequence>
<dbReference type="AlphaFoldDB" id="A0A6G1QPB5"/>
<proteinExistence type="predicted"/>
<feature type="compositionally biased region" description="Polar residues" evidence="1">
    <location>
        <begin position="51"/>
        <end position="64"/>
    </location>
</feature>
<name>A0A6G1QPB5_CHAAH</name>
<accession>A0A6G1QPB5</accession>
<feature type="compositionally biased region" description="Basic and acidic residues" evidence="1">
    <location>
        <begin position="37"/>
        <end position="46"/>
    </location>
</feature>
<dbReference type="EMBL" id="CM015731">
    <property type="protein sequence ID" value="KAF3704199.1"/>
    <property type="molecule type" value="Genomic_DNA"/>
</dbReference>
<gene>
    <name evidence="2" type="ORF">EXN66_Car019888</name>
</gene>
<reference evidence="3" key="2">
    <citation type="submission" date="2019-02" db="EMBL/GenBank/DDBJ databases">
        <title>Opniocepnalus argus Var Kimnra genome.</title>
        <authorList>
            <person name="Zhou C."/>
            <person name="Xiao S."/>
        </authorList>
    </citation>
    <scope>NUCLEOTIDE SEQUENCE [LARGE SCALE GENOMIC DNA]</scope>
</reference>
<dbReference type="Proteomes" id="UP000503349">
    <property type="component" value="Chromosome 20"/>
</dbReference>
<feature type="compositionally biased region" description="Basic and acidic residues" evidence="1">
    <location>
        <begin position="65"/>
        <end position="83"/>
    </location>
</feature>
<feature type="region of interest" description="Disordered" evidence="1">
    <location>
        <begin position="34"/>
        <end position="89"/>
    </location>
</feature>
<keyword evidence="3" id="KW-1185">Reference proteome</keyword>